<reference evidence="1 3" key="1">
    <citation type="journal article" date="2011" name="Nature">
        <title>The Medicago genome provides insight into the evolution of rhizobial symbioses.</title>
        <authorList>
            <person name="Young N.D."/>
            <person name="Debelle F."/>
            <person name="Oldroyd G.E."/>
            <person name="Geurts R."/>
            <person name="Cannon S.B."/>
            <person name="Udvardi M.K."/>
            <person name="Benedito V.A."/>
            <person name="Mayer K.F."/>
            <person name="Gouzy J."/>
            <person name="Schoof H."/>
            <person name="Van de Peer Y."/>
            <person name="Proost S."/>
            <person name="Cook D.R."/>
            <person name="Meyers B.C."/>
            <person name="Spannagl M."/>
            <person name="Cheung F."/>
            <person name="De Mita S."/>
            <person name="Krishnakumar V."/>
            <person name="Gundlach H."/>
            <person name="Zhou S."/>
            <person name="Mudge J."/>
            <person name="Bharti A.K."/>
            <person name="Murray J.D."/>
            <person name="Naoumkina M.A."/>
            <person name="Rosen B."/>
            <person name="Silverstein K.A."/>
            <person name="Tang H."/>
            <person name="Rombauts S."/>
            <person name="Zhao P.X."/>
            <person name="Zhou P."/>
            <person name="Barbe V."/>
            <person name="Bardou P."/>
            <person name="Bechner M."/>
            <person name="Bellec A."/>
            <person name="Berger A."/>
            <person name="Berges H."/>
            <person name="Bidwell S."/>
            <person name="Bisseling T."/>
            <person name="Choisne N."/>
            <person name="Couloux A."/>
            <person name="Denny R."/>
            <person name="Deshpande S."/>
            <person name="Dai X."/>
            <person name="Doyle J.J."/>
            <person name="Dudez A.M."/>
            <person name="Farmer A.D."/>
            <person name="Fouteau S."/>
            <person name="Franken C."/>
            <person name="Gibelin C."/>
            <person name="Gish J."/>
            <person name="Goldstein S."/>
            <person name="Gonzalez A.J."/>
            <person name="Green P.J."/>
            <person name="Hallab A."/>
            <person name="Hartog M."/>
            <person name="Hua A."/>
            <person name="Humphray S.J."/>
            <person name="Jeong D.H."/>
            <person name="Jing Y."/>
            <person name="Jocker A."/>
            <person name="Kenton S.M."/>
            <person name="Kim D.J."/>
            <person name="Klee K."/>
            <person name="Lai H."/>
            <person name="Lang C."/>
            <person name="Lin S."/>
            <person name="Macmil S.L."/>
            <person name="Magdelenat G."/>
            <person name="Matthews L."/>
            <person name="McCorrison J."/>
            <person name="Monaghan E.L."/>
            <person name="Mun J.H."/>
            <person name="Najar F.Z."/>
            <person name="Nicholson C."/>
            <person name="Noirot C."/>
            <person name="O'Bleness M."/>
            <person name="Paule C.R."/>
            <person name="Poulain J."/>
            <person name="Prion F."/>
            <person name="Qin B."/>
            <person name="Qu C."/>
            <person name="Retzel E.F."/>
            <person name="Riddle C."/>
            <person name="Sallet E."/>
            <person name="Samain S."/>
            <person name="Samson N."/>
            <person name="Sanders I."/>
            <person name="Saurat O."/>
            <person name="Scarpelli C."/>
            <person name="Schiex T."/>
            <person name="Segurens B."/>
            <person name="Severin A.J."/>
            <person name="Sherrier D.J."/>
            <person name="Shi R."/>
            <person name="Sims S."/>
            <person name="Singer S.R."/>
            <person name="Sinharoy S."/>
            <person name="Sterck L."/>
            <person name="Viollet A."/>
            <person name="Wang B.B."/>
            <person name="Wang K."/>
            <person name="Wang M."/>
            <person name="Wang X."/>
            <person name="Warfsmann J."/>
            <person name="Weissenbach J."/>
            <person name="White D.D."/>
            <person name="White J.D."/>
            <person name="Wiley G.B."/>
            <person name="Wincker P."/>
            <person name="Xing Y."/>
            <person name="Yang L."/>
            <person name="Yao Z."/>
            <person name="Ying F."/>
            <person name="Zhai J."/>
            <person name="Zhou L."/>
            <person name="Zuber A."/>
            <person name="Denarie J."/>
            <person name="Dixon R.A."/>
            <person name="May G.D."/>
            <person name="Schwartz D.C."/>
            <person name="Rogers J."/>
            <person name="Quetier F."/>
            <person name="Town C.D."/>
            <person name="Roe B.A."/>
        </authorList>
    </citation>
    <scope>NUCLEOTIDE SEQUENCE [LARGE SCALE GENOMIC DNA]</scope>
    <source>
        <strain evidence="1">A17</strain>
        <strain evidence="2 3">cv. Jemalong A17</strain>
    </source>
</reference>
<proteinExistence type="predicted"/>
<dbReference type="PANTHER" id="PTHR33739:SF5">
    <property type="entry name" value="MEDIATOR OF RNA POLYMERASE II TRANSCRIPTION SUBUNIT 33A"/>
    <property type="match status" value="1"/>
</dbReference>
<dbReference type="PaxDb" id="3880-AES64357"/>
<dbReference type="STRING" id="3880.G7IKF1"/>
<dbReference type="AlphaFoldDB" id="G7IKF1"/>
<organism evidence="1 3">
    <name type="scientific">Medicago truncatula</name>
    <name type="common">Barrel medic</name>
    <name type="synonym">Medicago tribuloides</name>
    <dbReference type="NCBI Taxonomy" id="3880"/>
    <lineage>
        <taxon>Eukaryota</taxon>
        <taxon>Viridiplantae</taxon>
        <taxon>Streptophyta</taxon>
        <taxon>Embryophyta</taxon>
        <taxon>Tracheophyta</taxon>
        <taxon>Spermatophyta</taxon>
        <taxon>Magnoliopsida</taxon>
        <taxon>eudicotyledons</taxon>
        <taxon>Gunneridae</taxon>
        <taxon>Pentapetalae</taxon>
        <taxon>rosids</taxon>
        <taxon>fabids</taxon>
        <taxon>Fabales</taxon>
        <taxon>Fabaceae</taxon>
        <taxon>Papilionoideae</taxon>
        <taxon>50 kb inversion clade</taxon>
        <taxon>NPAAA clade</taxon>
        <taxon>Hologalegina</taxon>
        <taxon>IRL clade</taxon>
        <taxon>Trifolieae</taxon>
        <taxon>Medicago</taxon>
    </lineage>
</organism>
<dbReference type="EMBL" id="CM001218">
    <property type="protein sequence ID" value="AES64357.1"/>
    <property type="molecule type" value="Genomic_DNA"/>
</dbReference>
<gene>
    <name evidence="1" type="ordered locus">MTR_2g021470</name>
</gene>
<dbReference type="PANTHER" id="PTHR33739">
    <property type="entry name" value="OS07G0681500 PROTEIN"/>
    <property type="match status" value="1"/>
</dbReference>
<dbReference type="EnsemblPlants" id="AES64357">
    <property type="protein sequence ID" value="AES64357"/>
    <property type="gene ID" value="MTR_2g021470"/>
</dbReference>
<dbReference type="GO" id="GO:2000762">
    <property type="term" value="P:regulation of phenylpropanoid metabolic process"/>
    <property type="evidence" value="ECO:0007669"/>
    <property type="project" value="InterPro"/>
</dbReference>
<keyword evidence="3" id="KW-1185">Reference proteome</keyword>
<evidence type="ECO:0000313" key="3">
    <source>
        <dbReference type="Proteomes" id="UP000002051"/>
    </source>
</evidence>
<dbReference type="GO" id="GO:0016592">
    <property type="term" value="C:mediator complex"/>
    <property type="evidence" value="ECO:0007669"/>
    <property type="project" value="InterPro"/>
</dbReference>
<accession>G7IKF1</accession>
<dbReference type="HOGENOM" id="CLU_2964286_0_0_1"/>
<evidence type="ECO:0000313" key="2">
    <source>
        <dbReference type="EnsemblPlants" id="AES64357"/>
    </source>
</evidence>
<sequence length="59" mass="7134">MRLRYFWYRQHQACIALTLSGLVHGTHFHQIVDGLLNMMFRKINGFYFTSRIDFNLNLK</sequence>
<dbReference type="Proteomes" id="UP000002051">
    <property type="component" value="Chromosome 2"/>
</dbReference>
<reference evidence="2" key="3">
    <citation type="submission" date="2015-04" db="UniProtKB">
        <authorList>
            <consortium name="EnsemblPlants"/>
        </authorList>
    </citation>
    <scope>IDENTIFICATION</scope>
    <source>
        <strain evidence="2">cv. Jemalong A17</strain>
    </source>
</reference>
<evidence type="ECO:0000313" key="1">
    <source>
        <dbReference type="EMBL" id="AES64357.1"/>
    </source>
</evidence>
<name>G7IKF1_MEDTR</name>
<protein>
    <submittedName>
        <fullName evidence="1">Mediator of RNA polymerase II transcription subunit 33A-like protein, putative</fullName>
    </submittedName>
</protein>
<reference evidence="1 3" key="2">
    <citation type="journal article" date="2014" name="BMC Genomics">
        <title>An improved genome release (version Mt4.0) for the model legume Medicago truncatula.</title>
        <authorList>
            <person name="Tang H."/>
            <person name="Krishnakumar V."/>
            <person name="Bidwell S."/>
            <person name="Rosen B."/>
            <person name="Chan A."/>
            <person name="Zhou S."/>
            <person name="Gentzbittel L."/>
            <person name="Childs K.L."/>
            <person name="Yandell M."/>
            <person name="Gundlach H."/>
            <person name="Mayer K.F."/>
            <person name="Schwartz D.C."/>
            <person name="Town C.D."/>
        </authorList>
    </citation>
    <scope>GENOME REANNOTATION</scope>
    <source>
        <strain evidence="2 3">cv. Jemalong A17</strain>
    </source>
</reference>
<dbReference type="InterPro" id="IPR039638">
    <property type="entry name" value="MED33A/B"/>
</dbReference>